<dbReference type="Proteomes" id="UP000031366">
    <property type="component" value="Unassembled WGS sequence"/>
</dbReference>
<keyword evidence="1" id="KW-0175">Coiled coil</keyword>
<dbReference type="EMBL" id="AYSO01000018">
    <property type="protein sequence ID" value="KIE45721.1"/>
    <property type="molecule type" value="Genomic_DNA"/>
</dbReference>
<dbReference type="AlphaFoldDB" id="A0A0C1R5G1"/>
<sequence>MTILLEREKLYEQVWNIKMKDLANQYGISETALRKHCRSLNVPIPQSGYWMKVRNGSSPKKIPLPNFDGNNKVIIQKNEFRKNASYKNTDKLKHMTYEDKNNVLNICEKIKVPERLYKPHYLIKECKIYRNDRDMFSDGRANNIDIKVSKENQNRALRIFNVILKTIEELGYKIKSERKDTKVCIDGEEVKIGLKEKLIRMKHIKADNESYWSPAYDYKYSGELSLFIDEYNAPKKNWRDLDSKKIEEMIGDFIITIIDTAEIHREIRKRRQLEAEEQRKKQIEKMKKKKRQEYELKKLDELKECAESYKTSKLIDEYIVALEEVVINIEDSDMKDRVLKYIEWAKKKSDWLNPIKKQNDDVLDSKYNDKIYDIDFKDDDSYWWVN</sequence>
<name>A0A0C1R5G1_9CLOT</name>
<evidence type="ECO:0000256" key="1">
    <source>
        <dbReference type="SAM" id="Coils"/>
    </source>
</evidence>
<gene>
    <name evidence="2" type="ORF">U732_2313</name>
</gene>
<feature type="coiled-coil region" evidence="1">
    <location>
        <begin position="266"/>
        <end position="293"/>
    </location>
</feature>
<dbReference type="STRING" id="29341.RSJ17_01995"/>
<dbReference type="RefSeq" id="WP_039634593.1">
    <property type="nucleotide sequence ID" value="NZ_AYSO01000018.1"/>
</dbReference>
<proteinExistence type="predicted"/>
<comment type="caution">
    <text evidence="2">The sequence shown here is derived from an EMBL/GenBank/DDBJ whole genome shotgun (WGS) entry which is preliminary data.</text>
</comment>
<organism evidence="2 3">
    <name type="scientific">Clostridium argentinense CDC 2741</name>
    <dbReference type="NCBI Taxonomy" id="1418104"/>
    <lineage>
        <taxon>Bacteria</taxon>
        <taxon>Bacillati</taxon>
        <taxon>Bacillota</taxon>
        <taxon>Clostridia</taxon>
        <taxon>Eubacteriales</taxon>
        <taxon>Clostridiaceae</taxon>
        <taxon>Clostridium</taxon>
    </lineage>
</organism>
<evidence type="ECO:0000313" key="2">
    <source>
        <dbReference type="EMBL" id="KIE45721.1"/>
    </source>
</evidence>
<dbReference type="OrthoDB" id="9777694at2"/>
<accession>A0A0C1R5G1</accession>
<keyword evidence="3" id="KW-1185">Reference proteome</keyword>
<reference evidence="2 3" key="1">
    <citation type="journal article" date="2015" name="Infect. Genet. Evol.">
        <title>Genomic sequences of six botulinum neurotoxin-producing strains representing three clostridial species illustrate the mobility and diversity of botulinum neurotoxin genes.</title>
        <authorList>
            <person name="Smith T.J."/>
            <person name="Hill K.K."/>
            <person name="Xie G."/>
            <person name="Foley B.T."/>
            <person name="Williamson C.H."/>
            <person name="Foster J.T."/>
            <person name="Johnson S.L."/>
            <person name="Chertkov O."/>
            <person name="Teshima H."/>
            <person name="Gibbons H.S."/>
            <person name="Johnsky L.A."/>
            <person name="Karavis M.A."/>
            <person name="Smith L.A."/>
        </authorList>
    </citation>
    <scope>NUCLEOTIDE SEQUENCE [LARGE SCALE GENOMIC DNA]</scope>
    <source>
        <strain evidence="2 3">CDC 2741</strain>
    </source>
</reference>
<protein>
    <submittedName>
        <fullName evidence="2">Uncharacterized protein</fullName>
    </submittedName>
</protein>
<evidence type="ECO:0000313" key="3">
    <source>
        <dbReference type="Proteomes" id="UP000031366"/>
    </source>
</evidence>